<accession>A0A7D6ZKD8</accession>
<feature type="domain" description="Abortive phage infection protein C-terminal" evidence="2">
    <location>
        <begin position="263"/>
        <end position="437"/>
    </location>
</feature>
<dbReference type="KEGG" id="nhu:H0264_14605"/>
<feature type="compositionally biased region" description="Basic and acidic residues" evidence="1">
    <location>
        <begin position="570"/>
        <end position="580"/>
    </location>
</feature>
<dbReference type="EMBL" id="CP059399">
    <property type="protein sequence ID" value="QLY33299.1"/>
    <property type="molecule type" value="Genomic_DNA"/>
</dbReference>
<evidence type="ECO:0000259" key="2">
    <source>
        <dbReference type="Pfam" id="PF10592"/>
    </source>
</evidence>
<dbReference type="AlphaFoldDB" id="A0A7D6ZKD8"/>
<gene>
    <name evidence="3" type="ORF">H0264_14605</name>
</gene>
<dbReference type="RefSeq" id="WP_181584463.1">
    <property type="nucleotide sequence ID" value="NZ_CP059399.1"/>
</dbReference>
<feature type="region of interest" description="Disordered" evidence="1">
    <location>
        <begin position="570"/>
        <end position="596"/>
    </location>
</feature>
<evidence type="ECO:0000313" key="4">
    <source>
        <dbReference type="Proteomes" id="UP000515512"/>
    </source>
</evidence>
<organism evidence="3 4">
    <name type="scientific">Nocardia huaxiensis</name>
    <dbReference type="NCBI Taxonomy" id="2755382"/>
    <lineage>
        <taxon>Bacteria</taxon>
        <taxon>Bacillati</taxon>
        <taxon>Actinomycetota</taxon>
        <taxon>Actinomycetes</taxon>
        <taxon>Mycobacteriales</taxon>
        <taxon>Nocardiaceae</taxon>
        <taxon>Nocardia</taxon>
    </lineage>
</organism>
<dbReference type="InterPro" id="IPR018891">
    <property type="entry name" value="AIPR_C"/>
</dbReference>
<name>A0A7D6ZKD8_9NOCA</name>
<sequence>MHTLTSKRVTKFARDFGFEGTEADLFERYVAASYLFQYVRDDVDAIERSIIGGGSDEGIDIGAVIVNGRVVFEPGEIDEAISDQTTNSAKVIFIQAKTSESYDSKLIAKFLHGVESVTKYAMNSVSIKLPPRLVDLASLIERIAESGDKFQDSRIPCEIYYVTTSSHTGESAQAELQITEALDRIRKIGAYSEDLKLRTHGHEALAAKQKERFGPQKIQFNFEKRQTIPATERVSEAYIGLISATELMKLLKDETGDIRPGIFDDNVRLDLGPQNPVNSRIMSTLQSVEREHFPFLNNGLTLIATELRGLGDRFFISGYQIVNGGQTSHQLIRWSESDEVKNKPELLAELWIPVKIVSSNDSGVRTSVAIATNLQTAIGLTDIQASSQIAKDVEEYFSQSGIDGLRYERQNRGSALEFPRTRVVTTLELNRAVAATLFGESWRAIGSPKDLEAEDSFVWGAYPVEMYFYAAWIIYRIDRYFARTPESATLKAAKYHIAMTVSVLVNPGLVQIFENGVTEGTSKFLQKARNLKLRVSDKVLSDQIEAAIVIAAELAISAFKAPLSEGRSLRKDDVRSRRSQEAMLEMAKNAATKTRR</sequence>
<protein>
    <submittedName>
        <fullName evidence="3">AIPR family protein</fullName>
    </submittedName>
</protein>
<evidence type="ECO:0000256" key="1">
    <source>
        <dbReference type="SAM" id="MobiDB-lite"/>
    </source>
</evidence>
<proteinExistence type="predicted"/>
<dbReference type="Proteomes" id="UP000515512">
    <property type="component" value="Chromosome"/>
</dbReference>
<evidence type="ECO:0000313" key="3">
    <source>
        <dbReference type="EMBL" id="QLY33299.1"/>
    </source>
</evidence>
<reference evidence="3 4" key="1">
    <citation type="submission" date="2020-07" db="EMBL/GenBank/DDBJ databases">
        <authorList>
            <person name="Zhuang K."/>
            <person name="Ran Y."/>
        </authorList>
    </citation>
    <scope>NUCLEOTIDE SEQUENCE [LARGE SCALE GENOMIC DNA]</scope>
    <source>
        <strain evidence="3 4">WCH-YHL-001</strain>
    </source>
</reference>
<dbReference type="Pfam" id="PF10592">
    <property type="entry name" value="AIPR"/>
    <property type="match status" value="1"/>
</dbReference>
<keyword evidence="4" id="KW-1185">Reference proteome</keyword>